<reference evidence="3 4" key="1">
    <citation type="journal article" date="2018" name="Nat. Ecol. Evol.">
        <title>Pezizomycetes genomes reveal the molecular basis of ectomycorrhizal truffle lifestyle.</title>
        <authorList>
            <person name="Murat C."/>
            <person name="Payen T."/>
            <person name="Noel B."/>
            <person name="Kuo A."/>
            <person name="Morin E."/>
            <person name="Chen J."/>
            <person name="Kohler A."/>
            <person name="Krizsan K."/>
            <person name="Balestrini R."/>
            <person name="Da Silva C."/>
            <person name="Montanini B."/>
            <person name="Hainaut M."/>
            <person name="Levati E."/>
            <person name="Barry K.W."/>
            <person name="Belfiori B."/>
            <person name="Cichocki N."/>
            <person name="Clum A."/>
            <person name="Dockter R.B."/>
            <person name="Fauchery L."/>
            <person name="Guy J."/>
            <person name="Iotti M."/>
            <person name="Le Tacon F."/>
            <person name="Lindquist E.A."/>
            <person name="Lipzen A."/>
            <person name="Malagnac F."/>
            <person name="Mello A."/>
            <person name="Molinier V."/>
            <person name="Miyauchi S."/>
            <person name="Poulain J."/>
            <person name="Riccioni C."/>
            <person name="Rubini A."/>
            <person name="Sitrit Y."/>
            <person name="Splivallo R."/>
            <person name="Traeger S."/>
            <person name="Wang M."/>
            <person name="Zifcakova L."/>
            <person name="Wipf D."/>
            <person name="Zambonelli A."/>
            <person name="Paolocci F."/>
            <person name="Nowrousian M."/>
            <person name="Ottonello S."/>
            <person name="Baldrian P."/>
            <person name="Spatafora J.W."/>
            <person name="Henrissat B."/>
            <person name="Nagy L.G."/>
            <person name="Aury J.M."/>
            <person name="Wincker P."/>
            <person name="Grigoriev I.V."/>
            <person name="Bonfante P."/>
            <person name="Martin F.M."/>
        </authorList>
    </citation>
    <scope>NUCLEOTIDE SEQUENCE [LARGE SCALE GENOMIC DNA]</scope>
    <source>
        <strain evidence="3 4">RN42</strain>
    </source>
</reference>
<sequence length="651" mass="72899">MADTVSFAIGLVGLASIFTSCVDAFNLFKSAQNFPNSIQILLVKLDIEKTRLLAWGEKTGIFEENIHHHSLDNADSLQLFERILKSVQMLLTDAQALRSQYGVQSEESTQKLSSPPAALLSSGSMQLLKRSRERFFIRNASRLLGSLGSQSEVGMGRRTLWAIHDERRFEGLLVHLRELIDGLYELPELLRIKEASDIAMVTEIALIPDISTLRLVEEASEASYPLLSKAASDAIEASEHGTVNDRKTEDQRNMAERLRELDGDTGAASSPDTLSAELLETLFYEVQGASSVNFITARDHSCQMLRSEDPCDTQRIFDQIDKESTGLFRPKYARCIASRYEKNGTSLWQLIDKIVNIGKKLQESIQIPSDESSILGLLSKDSDSLSPQQNQALSALLPLLKVYIYCPPCTCLLQTALWICGKLEEKRGALFQIQVRPDDRIVSSCCASVSDRTSALSGIWAAFQKKQSSADEYNSYSRPLIDLDRLWLEQRVNHFEYEEPYDYRVYRDSDQESHCFVLGETQHLAPWLQSILNVKGRRIPKEGEIWKMTPSGWNTEKQKQFQFSFAHFHITSPPVSSSSAKDTSGRPQTTVNIVTKRVIENSSLSNDSATTESSQDSDGSNVPSRAESGIKRTYESDSHPGSPNFKRAKDS</sequence>
<evidence type="ECO:0000313" key="3">
    <source>
        <dbReference type="EMBL" id="RPA80486.1"/>
    </source>
</evidence>
<dbReference type="Proteomes" id="UP000275078">
    <property type="component" value="Unassembled WGS sequence"/>
</dbReference>
<evidence type="ECO:0000256" key="1">
    <source>
        <dbReference type="SAM" id="MobiDB-lite"/>
    </source>
</evidence>
<evidence type="ECO:0000259" key="2">
    <source>
        <dbReference type="Pfam" id="PF14479"/>
    </source>
</evidence>
<keyword evidence="4" id="KW-1185">Reference proteome</keyword>
<feature type="domain" description="Prion-inhibition and propagation HeLo" evidence="2">
    <location>
        <begin position="7"/>
        <end position="215"/>
    </location>
</feature>
<evidence type="ECO:0000313" key="4">
    <source>
        <dbReference type="Proteomes" id="UP000275078"/>
    </source>
</evidence>
<feature type="compositionally biased region" description="Basic and acidic residues" evidence="1">
    <location>
        <begin position="628"/>
        <end position="638"/>
    </location>
</feature>
<feature type="region of interest" description="Disordered" evidence="1">
    <location>
        <begin position="574"/>
        <end position="593"/>
    </location>
</feature>
<name>A0A3N4I505_ASCIM</name>
<feature type="region of interest" description="Disordered" evidence="1">
    <location>
        <begin position="599"/>
        <end position="651"/>
    </location>
</feature>
<accession>A0A3N4I505</accession>
<gene>
    <name evidence="3" type="ORF">BJ508DRAFT_130023</name>
</gene>
<dbReference type="InterPro" id="IPR038305">
    <property type="entry name" value="HeLo_sf"/>
</dbReference>
<dbReference type="InterPro" id="IPR029498">
    <property type="entry name" value="HeLo_dom"/>
</dbReference>
<protein>
    <recommendedName>
        <fullName evidence="2">Prion-inhibition and propagation HeLo domain-containing protein</fullName>
    </recommendedName>
</protein>
<dbReference type="STRING" id="1160509.A0A3N4I505"/>
<dbReference type="Gene3D" id="1.20.120.1020">
    <property type="entry name" value="Prion-inhibition and propagation, HeLo domain"/>
    <property type="match status" value="1"/>
</dbReference>
<dbReference type="AlphaFoldDB" id="A0A3N4I505"/>
<proteinExistence type="predicted"/>
<dbReference type="OrthoDB" id="20872at2759"/>
<feature type="compositionally biased region" description="Polar residues" evidence="1">
    <location>
        <begin position="600"/>
        <end position="623"/>
    </location>
</feature>
<organism evidence="3 4">
    <name type="scientific">Ascobolus immersus RN42</name>
    <dbReference type="NCBI Taxonomy" id="1160509"/>
    <lineage>
        <taxon>Eukaryota</taxon>
        <taxon>Fungi</taxon>
        <taxon>Dikarya</taxon>
        <taxon>Ascomycota</taxon>
        <taxon>Pezizomycotina</taxon>
        <taxon>Pezizomycetes</taxon>
        <taxon>Pezizales</taxon>
        <taxon>Ascobolaceae</taxon>
        <taxon>Ascobolus</taxon>
    </lineage>
</organism>
<dbReference type="Pfam" id="PF14479">
    <property type="entry name" value="HeLo"/>
    <property type="match status" value="1"/>
</dbReference>
<dbReference type="EMBL" id="ML119688">
    <property type="protein sequence ID" value="RPA80486.1"/>
    <property type="molecule type" value="Genomic_DNA"/>
</dbReference>
<dbReference type="PANTHER" id="PTHR37542">
    <property type="entry name" value="HELO DOMAIN-CONTAINING PROTEIN-RELATED"/>
    <property type="match status" value="1"/>
</dbReference>